<sequence>MPPRLAVTLWTLVSLTIAVSATETTSARSISYALVEEYIGKDFLEGFNFDAIDDPTHGRVNYVNSTIALQEQLVQAKGDSFVLRADSKTTLSPEGPGRNSVRLMSKNQYENAVMVTWPAVWTVGLPWPHLGEIDIIEGVNNQSPNNIVLHTTDGKMLISQ</sequence>
<comment type="caution">
    <text evidence="2">The sequence shown here is derived from an EMBL/GenBank/DDBJ whole genome shotgun (WGS) entry which is preliminary data.</text>
</comment>
<evidence type="ECO:0008006" key="4">
    <source>
        <dbReference type="Google" id="ProtNLM"/>
    </source>
</evidence>
<dbReference type="GO" id="GO:0009251">
    <property type="term" value="P:glucan catabolic process"/>
    <property type="evidence" value="ECO:0007669"/>
    <property type="project" value="TreeGrafter"/>
</dbReference>
<organism evidence="2 3">
    <name type="scientific">Ephemerocybe angulata</name>
    <dbReference type="NCBI Taxonomy" id="980116"/>
    <lineage>
        <taxon>Eukaryota</taxon>
        <taxon>Fungi</taxon>
        <taxon>Dikarya</taxon>
        <taxon>Basidiomycota</taxon>
        <taxon>Agaricomycotina</taxon>
        <taxon>Agaricomycetes</taxon>
        <taxon>Agaricomycetidae</taxon>
        <taxon>Agaricales</taxon>
        <taxon>Agaricineae</taxon>
        <taxon>Psathyrellaceae</taxon>
        <taxon>Ephemerocybe</taxon>
    </lineage>
</organism>
<evidence type="ECO:0000313" key="3">
    <source>
        <dbReference type="Proteomes" id="UP000541558"/>
    </source>
</evidence>
<gene>
    <name evidence="2" type="ORF">D9611_010460</name>
</gene>
<dbReference type="InterPro" id="IPR013320">
    <property type="entry name" value="ConA-like_dom_sf"/>
</dbReference>
<reference evidence="2 3" key="1">
    <citation type="journal article" date="2020" name="ISME J.">
        <title>Uncovering the hidden diversity of litter-decomposition mechanisms in mushroom-forming fungi.</title>
        <authorList>
            <person name="Floudas D."/>
            <person name="Bentzer J."/>
            <person name="Ahren D."/>
            <person name="Johansson T."/>
            <person name="Persson P."/>
            <person name="Tunlid A."/>
        </authorList>
    </citation>
    <scope>NUCLEOTIDE SEQUENCE [LARGE SCALE GENOMIC DNA]</scope>
    <source>
        <strain evidence="2 3">CBS 175.51</strain>
    </source>
</reference>
<protein>
    <recommendedName>
        <fullName evidence="4">GH16 domain-containing protein</fullName>
    </recommendedName>
</protein>
<dbReference type="Gene3D" id="2.60.120.200">
    <property type="match status" value="1"/>
</dbReference>
<dbReference type="EMBL" id="JAACJK010000117">
    <property type="protein sequence ID" value="KAF5329984.1"/>
    <property type="molecule type" value="Genomic_DNA"/>
</dbReference>
<feature type="signal peptide" evidence="1">
    <location>
        <begin position="1"/>
        <end position="21"/>
    </location>
</feature>
<dbReference type="InterPro" id="IPR050546">
    <property type="entry name" value="Glycosyl_Hydrlase_16"/>
</dbReference>
<dbReference type="SUPFAM" id="SSF49899">
    <property type="entry name" value="Concanavalin A-like lectins/glucanases"/>
    <property type="match status" value="1"/>
</dbReference>
<keyword evidence="1" id="KW-0732">Signal</keyword>
<dbReference type="OrthoDB" id="192832at2759"/>
<dbReference type="PANTHER" id="PTHR10963:SF24">
    <property type="entry name" value="GLYCOSIDASE C21B10.07-RELATED"/>
    <property type="match status" value="1"/>
</dbReference>
<name>A0A8H5FAR9_9AGAR</name>
<dbReference type="PANTHER" id="PTHR10963">
    <property type="entry name" value="GLYCOSYL HYDROLASE-RELATED"/>
    <property type="match status" value="1"/>
</dbReference>
<dbReference type="Proteomes" id="UP000541558">
    <property type="component" value="Unassembled WGS sequence"/>
</dbReference>
<evidence type="ECO:0000256" key="1">
    <source>
        <dbReference type="SAM" id="SignalP"/>
    </source>
</evidence>
<dbReference type="AlphaFoldDB" id="A0A8H5FAR9"/>
<keyword evidence="3" id="KW-1185">Reference proteome</keyword>
<feature type="chain" id="PRO_5034970300" description="GH16 domain-containing protein" evidence="1">
    <location>
        <begin position="22"/>
        <end position="160"/>
    </location>
</feature>
<evidence type="ECO:0000313" key="2">
    <source>
        <dbReference type="EMBL" id="KAF5329984.1"/>
    </source>
</evidence>
<accession>A0A8H5FAR9</accession>
<proteinExistence type="predicted"/>
<dbReference type="Pfam" id="PF26113">
    <property type="entry name" value="GH16_XgeA"/>
    <property type="match status" value="1"/>
</dbReference>